<accession>X1GTY8</accession>
<sequence length="139" mass="15772">MKKINNVKKFLAFFILVSIIYSLNFFPKFVGASFNDDILTSVETMPIIIDGNFSSIEDEWTNANSTEGFIDDLPIEIWVCYNKSNSSLYIAISIELEIHPSNEFLGIILCNSSNENDTEFLDAKIVQNYNLDNSSLHNT</sequence>
<protein>
    <submittedName>
        <fullName evidence="1">Uncharacterized protein</fullName>
    </submittedName>
</protein>
<proteinExistence type="predicted"/>
<organism evidence="1">
    <name type="scientific">marine sediment metagenome</name>
    <dbReference type="NCBI Taxonomy" id="412755"/>
    <lineage>
        <taxon>unclassified sequences</taxon>
        <taxon>metagenomes</taxon>
        <taxon>ecological metagenomes</taxon>
    </lineage>
</organism>
<gene>
    <name evidence="1" type="ORF">S03H2_27455</name>
</gene>
<name>X1GTY8_9ZZZZ</name>
<feature type="non-terminal residue" evidence="1">
    <location>
        <position position="139"/>
    </location>
</feature>
<dbReference type="EMBL" id="BARU01016524">
    <property type="protein sequence ID" value="GAH61386.1"/>
    <property type="molecule type" value="Genomic_DNA"/>
</dbReference>
<dbReference type="AlphaFoldDB" id="X1GTY8"/>
<comment type="caution">
    <text evidence="1">The sequence shown here is derived from an EMBL/GenBank/DDBJ whole genome shotgun (WGS) entry which is preliminary data.</text>
</comment>
<reference evidence="1" key="1">
    <citation type="journal article" date="2014" name="Front. Microbiol.">
        <title>High frequency of phylogenetically diverse reductive dehalogenase-homologous genes in deep subseafloor sedimentary metagenomes.</title>
        <authorList>
            <person name="Kawai M."/>
            <person name="Futagami T."/>
            <person name="Toyoda A."/>
            <person name="Takaki Y."/>
            <person name="Nishi S."/>
            <person name="Hori S."/>
            <person name="Arai W."/>
            <person name="Tsubouchi T."/>
            <person name="Morono Y."/>
            <person name="Uchiyama I."/>
            <person name="Ito T."/>
            <person name="Fujiyama A."/>
            <person name="Inagaki F."/>
            <person name="Takami H."/>
        </authorList>
    </citation>
    <scope>NUCLEOTIDE SEQUENCE</scope>
    <source>
        <strain evidence="1">Expedition CK06-06</strain>
    </source>
</reference>
<evidence type="ECO:0000313" key="1">
    <source>
        <dbReference type="EMBL" id="GAH61386.1"/>
    </source>
</evidence>